<dbReference type="PROSITE" id="PS50850">
    <property type="entry name" value="MFS"/>
    <property type="match status" value="1"/>
</dbReference>
<dbReference type="GO" id="GO:0022857">
    <property type="term" value="F:transmembrane transporter activity"/>
    <property type="evidence" value="ECO:0007669"/>
    <property type="project" value="InterPro"/>
</dbReference>
<feature type="transmembrane region" description="Helical" evidence="7">
    <location>
        <begin position="357"/>
        <end position="377"/>
    </location>
</feature>
<dbReference type="InterPro" id="IPR011701">
    <property type="entry name" value="MFS"/>
</dbReference>
<dbReference type="PRINTS" id="PR01988">
    <property type="entry name" value="EXPORTERBACE"/>
</dbReference>
<keyword evidence="2" id="KW-0813">Transport</keyword>
<feature type="transmembrane region" description="Helical" evidence="7">
    <location>
        <begin position="258"/>
        <end position="278"/>
    </location>
</feature>
<reference evidence="9 10" key="1">
    <citation type="submission" date="2018-06" db="EMBL/GenBank/DDBJ databases">
        <title>Thermoflavimicrobium daqus sp. nov., a thermophilic microbe isolated from Moutai-flavour Daqu.</title>
        <authorList>
            <person name="Wang X."/>
            <person name="Zhou H."/>
        </authorList>
    </citation>
    <scope>NUCLEOTIDE SEQUENCE [LARGE SCALE GENOMIC DNA]</scope>
    <source>
        <strain evidence="9 10">FBKL4.011</strain>
    </source>
</reference>
<evidence type="ECO:0000259" key="8">
    <source>
        <dbReference type="PROSITE" id="PS50850"/>
    </source>
</evidence>
<evidence type="ECO:0000256" key="4">
    <source>
        <dbReference type="ARBA" id="ARBA00022692"/>
    </source>
</evidence>
<keyword evidence="6 7" id="KW-0472">Membrane</keyword>
<name>A0A364K5T4_9BACL</name>
<dbReference type="InterPro" id="IPR036259">
    <property type="entry name" value="MFS_trans_sf"/>
</dbReference>
<evidence type="ECO:0000256" key="7">
    <source>
        <dbReference type="SAM" id="Phobius"/>
    </source>
</evidence>
<feature type="transmembrane region" description="Helical" evidence="7">
    <location>
        <begin position="167"/>
        <end position="187"/>
    </location>
</feature>
<evidence type="ECO:0000256" key="1">
    <source>
        <dbReference type="ARBA" id="ARBA00004651"/>
    </source>
</evidence>
<evidence type="ECO:0000313" key="9">
    <source>
        <dbReference type="EMBL" id="RAL24619.1"/>
    </source>
</evidence>
<keyword evidence="5 7" id="KW-1133">Transmembrane helix</keyword>
<feature type="transmembrane region" description="Helical" evidence="7">
    <location>
        <begin position="383"/>
        <end position="402"/>
    </location>
</feature>
<feature type="transmembrane region" description="Helical" evidence="7">
    <location>
        <begin position="49"/>
        <end position="68"/>
    </location>
</feature>
<organism evidence="9 10">
    <name type="scientific">Thermoflavimicrobium daqui</name>
    <dbReference type="NCBI Taxonomy" id="2137476"/>
    <lineage>
        <taxon>Bacteria</taxon>
        <taxon>Bacillati</taxon>
        <taxon>Bacillota</taxon>
        <taxon>Bacilli</taxon>
        <taxon>Bacillales</taxon>
        <taxon>Thermoactinomycetaceae</taxon>
        <taxon>Thermoflavimicrobium</taxon>
    </lineage>
</organism>
<evidence type="ECO:0000256" key="5">
    <source>
        <dbReference type="ARBA" id="ARBA00022989"/>
    </source>
</evidence>
<feature type="transmembrane region" description="Helical" evidence="7">
    <location>
        <begin position="313"/>
        <end position="336"/>
    </location>
</feature>
<keyword evidence="3" id="KW-1003">Cell membrane</keyword>
<feature type="transmembrane region" description="Helical" evidence="7">
    <location>
        <begin position="285"/>
        <end position="307"/>
    </location>
</feature>
<proteinExistence type="predicted"/>
<dbReference type="SUPFAM" id="SSF103473">
    <property type="entry name" value="MFS general substrate transporter"/>
    <property type="match status" value="1"/>
</dbReference>
<dbReference type="PANTHER" id="PTHR23513:SF6">
    <property type="entry name" value="MAJOR FACILITATOR SUPERFAMILY ASSOCIATED DOMAIN-CONTAINING PROTEIN"/>
    <property type="match status" value="1"/>
</dbReference>
<evidence type="ECO:0000256" key="3">
    <source>
        <dbReference type="ARBA" id="ARBA00022475"/>
    </source>
</evidence>
<sequence length="422" mass="46126">MKLQGLWLHRDFRNLWFGQTMAMFGSQITLLAFPLLASIHLKATSLQMGILYAVEFLPILFIGLHAGVWVDSKPKKPMLITVDIIRAILILCVPVAMYFNLLQIELFYVIVFLIGVNTVFSDIGQLSYLPFIIEKEELIEGNSKMEFSSSSASIVGQSLGGALVQAFTAPIAIIITACTFLTSSLFLSRIKKKEPPIQKEGPKDEKIMAQILEGIKFVTKNKIMGKLTISAMIFNFFTVLMEPIFILYVSRELDIPPIYIGVVFAMSGVGALLGAFIAGPMTKKLGVGLSIVTSLIIAGTATLMIPLATLLPMYYSIALLIFVQIVDSSMLIVHNINQRSLRTSITPDNLMGRMNASIRFCIMGTVPLGAVIGGALGDWIGTLQTLIIGALGILVAAIYLSMSSIRSIKDLPKTTTHEEISL</sequence>
<feature type="transmembrane region" description="Helical" evidence="7">
    <location>
        <begin position="227"/>
        <end position="246"/>
    </location>
</feature>
<evidence type="ECO:0000256" key="2">
    <source>
        <dbReference type="ARBA" id="ARBA00022448"/>
    </source>
</evidence>
<comment type="caution">
    <text evidence="9">The sequence shown here is derived from an EMBL/GenBank/DDBJ whole genome shotgun (WGS) entry which is preliminary data.</text>
</comment>
<dbReference type="Proteomes" id="UP000251213">
    <property type="component" value="Unassembled WGS sequence"/>
</dbReference>
<feature type="transmembrane region" description="Helical" evidence="7">
    <location>
        <begin position="16"/>
        <end position="37"/>
    </location>
</feature>
<dbReference type="EMBL" id="QJKK01000004">
    <property type="protein sequence ID" value="RAL24619.1"/>
    <property type="molecule type" value="Genomic_DNA"/>
</dbReference>
<feature type="domain" description="Major facilitator superfamily (MFS) profile" evidence="8">
    <location>
        <begin position="223"/>
        <end position="422"/>
    </location>
</feature>
<dbReference type="InterPro" id="IPR020846">
    <property type="entry name" value="MFS_dom"/>
</dbReference>
<dbReference type="PANTHER" id="PTHR23513">
    <property type="entry name" value="INTEGRAL MEMBRANE EFFLUX PROTEIN-RELATED"/>
    <property type="match status" value="1"/>
</dbReference>
<evidence type="ECO:0000313" key="10">
    <source>
        <dbReference type="Proteomes" id="UP000251213"/>
    </source>
</evidence>
<reference evidence="9 10" key="2">
    <citation type="submission" date="2018-06" db="EMBL/GenBank/DDBJ databases">
        <authorList>
            <person name="Zhirakovskaya E."/>
        </authorList>
    </citation>
    <scope>NUCLEOTIDE SEQUENCE [LARGE SCALE GENOMIC DNA]</scope>
    <source>
        <strain evidence="9 10">FBKL4.011</strain>
    </source>
</reference>
<comment type="subcellular location">
    <subcellularLocation>
        <location evidence="1">Cell membrane</location>
        <topology evidence="1">Multi-pass membrane protein</topology>
    </subcellularLocation>
</comment>
<dbReference type="InterPro" id="IPR022324">
    <property type="entry name" value="Bacilysin_exporter_BacE_put"/>
</dbReference>
<feature type="transmembrane region" description="Helical" evidence="7">
    <location>
        <begin position="80"/>
        <end position="99"/>
    </location>
</feature>
<dbReference type="AlphaFoldDB" id="A0A364K5T4"/>
<dbReference type="Gene3D" id="1.20.1250.20">
    <property type="entry name" value="MFS general substrate transporter like domains"/>
    <property type="match status" value="1"/>
</dbReference>
<dbReference type="RefSeq" id="WP_113658989.1">
    <property type="nucleotide sequence ID" value="NZ_KZ845666.1"/>
</dbReference>
<dbReference type="CDD" id="cd06173">
    <property type="entry name" value="MFS_MefA_like"/>
    <property type="match status" value="1"/>
</dbReference>
<evidence type="ECO:0000256" key="6">
    <source>
        <dbReference type="ARBA" id="ARBA00023136"/>
    </source>
</evidence>
<dbReference type="GO" id="GO:0005886">
    <property type="term" value="C:plasma membrane"/>
    <property type="evidence" value="ECO:0007669"/>
    <property type="project" value="UniProtKB-SubCell"/>
</dbReference>
<protein>
    <submittedName>
        <fullName evidence="9">MFS transporter</fullName>
    </submittedName>
</protein>
<dbReference type="Pfam" id="PF07690">
    <property type="entry name" value="MFS_1"/>
    <property type="match status" value="1"/>
</dbReference>
<accession>A0A364K5T4</accession>
<gene>
    <name evidence="9" type="ORF">DL897_09020</name>
</gene>
<dbReference type="OrthoDB" id="2276409at2"/>
<keyword evidence="10" id="KW-1185">Reference proteome</keyword>
<feature type="transmembrane region" description="Helical" evidence="7">
    <location>
        <begin position="106"/>
        <end position="128"/>
    </location>
</feature>
<keyword evidence="4 7" id="KW-0812">Transmembrane</keyword>